<dbReference type="InterPro" id="IPR036291">
    <property type="entry name" value="NAD(P)-bd_dom_sf"/>
</dbReference>
<dbReference type="HOGENOM" id="CLU_1940943_0_0_1"/>
<dbReference type="InterPro" id="IPR045010">
    <property type="entry name" value="MDR_fam"/>
</dbReference>
<dbReference type="EMBL" id="KI392664">
    <property type="protein sequence ID" value="ERN11822.1"/>
    <property type="molecule type" value="Genomic_DNA"/>
</dbReference>
<keyword evidence="3" id="KW-1185">Reference proteome</keyword>
<gene>
    <name evidence="2" type="ORF">AMTR_s00020p00039510</name>
</gene>
<dbReference type="Gramene" id="ERN11822">
    <property type="protein sequence ID" value="ERN11822"/>
    <property type="gene ID" value="AMTR_s00020p00039510"/>
</dbReference>
<dbReference type="InterPro" id="IPR013149">
    <property type="entry name" value="ADH-like_C"/>
</dbReference>
<evidence type="ECO:0000259" key="1">
    <source>
        <dbReference type="Pfam" id="PF00107"/>
    </source>
</evidence>
<name>W1PP85_AMBTC</name>
<dbReference type="Pfam" id="PF00107">
    <property type="entry name" value="ADH_zinc_N"/>
    <property type="match status" value="1"/>
</dbReference>
<proteinExistence type="predicted"/>
<evidence type="ECO:0000313" key="2">
    <source>
        <dbReference type="EMBL" id="ERN11822.1"/>
    </source>
</evidence>
<accession>W1PP85</accession>
<dbReference type="PANTHER" id="PTHR43205:SF35">
    <property type="entry name" value="ZINC-BINDING DEHYDROGENASE FAMILY PROTEIN"/>
    <property type="match status" value="1"/>
</dbReference>
<dbReference type="AlphaFoldDB" id="W1PP85"/>
<organism evidence="2 3">
    <name type="scientific">Amborella trichopoda</name>
    <dbReference type="NCBI Taxonomy" id="13333"/>
    <lineage>
        <taxon>Eukaryota</taxon>
        <taxon>Viridiplantae</taxon>
        <taxon>Streptophyta</taxon>
        <taxon>Embryophyta</taxon>
        <taxon>Tracheophyta</taxon>
        <taxon>Spermatophyta</taxon>
        <taxon>Magnoliopsida</taxon>
        <taxon>Amborellales</taxon>
        <taxon>Amborellaceae</taxon>
        <taxon>Amborella</taxon>
    </lineage>
</organism>
<sequence>MTPEFTIKFQVDLLKNKFGFDEAFNYKVESELNTALRRYFPQGIDIYFDNMGGDMLDVALLNIQVHGRIAICGMIAQQSLFSIEGIHNLYSLIMRRIKMQDLLQSDYLHLYPQFTERLLSITIRNVKLFT</sequence>
<dbReference type="PANTHER" id="PTHR43205">
    <property type="entry name" value="PROSTAGLANDIN REDUCTASE"/>
    <property type="match status" value="1"/>
</dbReference>
<protein>
    <recommendedName>
        <fullName evidence="1">Alcohol dehydrogenase-like C-terminal domain-containing protein</fullName>
    </recommendedName>
</protein>
<dbReference type="Proteomes" id="UP000017836">
    <property type="component" value="Unassembled WGS sequence"/>
</dbReference>
<evidence type="ECO:0000313" key="3">
    <source>
        <dbReference type="Proteomes" id="UP000017836"/>
    </source>
</evidence>
<dbReference type="STRING" id="13333.W1PP85"/>
<dbReference type="eggNOG" id="KOG1196">
    <property type="taxonomic scope" value="Eukaryota"/>
</dbReference>
<reference evidence="3" key="1">
    <citation type="journal article" date="2013" name="Science">
        <title>The Amborella genome and the evolution of flowering plants.</title>
        <authorList>
            <consortium name="Amborella Genome Project"/>
        </authorList>
    </citation>
    <scope>NUCLEOTIDE SEQUENCE [LARGE SCALE GENOMIC DNA]</scope>
</reference>
<dbReference type="OMA" id="MSEFIAY"/>
<feature type="domain" description="Alcohol dehydrogenase-like C-terminal" evidence="1">
    <location>
        <begin position="12"/>
        <end position="106"/>
    </location>
</feature>
<dbReference type="Gene3D" id="3.40.50.720">
    <property type="entry name" value="NAD(P)-binding Rossmann-like Domain"/>
    <property type="match status" value="1"/>
</dbReference>
<dbReference type="GO" id="GO:0016628">
    <property type="term" value="F:oxidoreductase activity, acting on the CH-CH group of donors, NAD or NADP as acceptor"/>
    <property type="evidence" value="ECO:0007669"/>
    <property type="project" value="InterPro"/>
</dbReference>
<dbReference type="SUPFAM" id="SSF51735">
    <property type="entry name" value="NAD(P)-binding Rossmann-fold domains"/>
    <property type="match status" value="1"/>
</dbReference>